<dbReference type="Gene3D" id="3.30.70.270">
    <property type="match status" value="1"/>
</dbReference>
<dbReference type="PROSITE" id="PS50887">
    <property type="entry name" value="GGDEF"/>
    <property type="match status" value="1"/>
</dbReference>
<dbReference type="InterPro" id="IPR000160">
    <property type="entry name" value="GGDEF_dom"/>
</dbReference>
<dbReference type="InterPro" id="IPR050706">
    <property type="entry name" value="Cyclic-di-GMP_PDE-like"/>
</dbReference>
<reference evidence="4 5" key="1">
    <citation type="submission" date="2023-08" db="EMBL/GenBank/DDBJ databases">
        <title>Pleionea litopenaei sp. nov., isolated from stomach of juvenile Litopenaeus vannamei.</title>
        <authorList>
            <person name="Rho A.M."/>
            <person name="Hwang C.Y."/>
        </authorList>
    </citation>
    <scope>NUCLEOTIDE SEQUENCE [LARGE SCALE GENOMIC DNA]</scope>
    <source>
        <strain evidence="4 5">HL-JVS1</strain>
    </source>
</reference>
<accession>A0AA51RSI2</accession>
<dbReference type="NCBIfam" id="TIGR00254">
    <property type="entry name" value="GGDEF"/>
    <property type="match status" value="1"/>
</dbReference>
<dbReference type="InterPro" id="IPR001633">
    <property type="entry name" value="EAL_dom"/>
</dbReference>
<evidence type="ECO:0000313" key="5">
    <source>
        <dbReference type="Proteomes" id="UP001239782"/>
    </source>
</evidence>
<feature type="domain" description="EAL" evidence="2">
    <location>
        <begin position="447"/>
        <end position="701"/>
    </location>
</feature>
<dbReference type="InterPro" id="IPR035919">
    <property type="entry name" value="EAL_sf"/>
</dbReference>
<dbReference type="AlphaFoldDB" id="A0AA51RSI2"/>
<dbReference type="SUPFAM" id="SSF55073">
    <property type="entry name" value="Nucleotide cyclase"/>
    <property type="match status" value="1"/>
</dbReference>
<evidence type="ECO:0000259" key="3">
    <source>
        <dbReference type="PROSITE" id="PS50887"/>
    </source>
</evidence>
<dbReference type="CDD" id="cd01949">
    <property type="entry name" value="GGDEF"/>
    <property type="match status" value="1"/>
</dbReference>
<dbReference type="Pfam" id="PF00563">
    <property type="entry name" value="EAL"/>
    <property type="match status" value="1"/>
</dbReference>
<dbReference type="InterPro" id="IPR029787">
    <property type="entry name" value="Nucleotide_cyclase"/>
</dbReference>
<dbReference type="SMART" id="SM00267">
    <property type="entry name" value="GGDEF"/>
    <property type="match status" value="1"/>
</dbReference>
<feature type="transmembrane region" description="Helical" evidence="1">
    <location>
        <begin position="233"/>
        <end position="253"/>
    </location>
</feature>
<feature type="transmembrane region" description="Helical" evidence="1">
    <location>
        <begin position="6"/>
        <end position="28"/>
    </location>
</feature>
<dbReference type="CDD" id="cd01948">
    <property type="entry name" value="EAL"/>
    <property type="match status" value="1"/>
</dbReference>
<dbReference type="EMBL" id="CP133548">
    <property type="protein sequence ID" value="WMS86762.1"/>
    <property type="molecule type" value="Genomic_DNA"/>
</dbReference>
<dbReference type="Pfam" id="PF00990">
    <property type="entry name" value="GGDEF"/>
    <property type="match status" value="1"/>
</dbReference>
<keyword evidence="1" id="KW-1133">Transmembrane helix</keyword>
<dbReference type="PANTHER" id="PTHR33121:SF23">
    <property type="entry name" value="CYCLIC DI-GMP PHOSPHODIESTERASE PDEB"/>
    <property type="match status" value="1"/>
</dbReference>
<sequence length="704" mass="80858">MHSNLTISRLLLVITSTLFVVLFIYSAYSSFQQQRQAQIELMQSMTQHIHNQVSQLLNQQKQHLSELQKKAASSNLLHEVPSEQVNILNLWSTSLRDLTSLSLVKQDTNFLRPEGISLDHYECSSPASQNASQWRLCSPKIPDNREYLWILPIDESDYLLLAVFEFEAINRIQQRFNLAPQKFIISNKKSVLEPNASSSAIDTVLVQPIQNAPWSIRGALSNNYAQKLILKNLMHLLPAWLLVMLVLIVTYQLQKRRSKQHIAVLKDLEFSKAHDELTGLTNRKTFEHQLDRYIKRQSFENKPIGILLLLNIDKFKLVNNNLGHQRGDALLQYTSMLLTDYLPNTSIISRLGNDEFAVLLPNVYHRESKHFSDALRQKIQNYPFNKIKIDHPITVSISVLHIDKTTTSVEQALAALHRSVNLAKQNGGNRVQLYQTSDDILQKHEKEMLVVNDLSIAIKQNRLTLYRQKLKPIAVDNKSELRYEVLVRMHDINGQLISPETFISAAEKYALITQLDRWVLRATFYAISHQEPSLSTRYGINISGLTLADVDFTDYVDSLFQQYKVAPSRINFEITETYAITHFEVALKFMKEMKERGCTFSLDDFGSGISSFNYLQRLPVDSLKIDGAFIRKITSDPLQRVFVETVQHLANEMKIKTIAEFVESQAIESYLAKIGVNYAQGDYVHKPEVWFNYNMKVTESIIAT</sequence>
<dbReference type="Proteomes" id="UP001239782">
    <property type="component" value="Chromosome"/>
</dbReference>
<dbReference type="KEGG" id="plei:Q9312_16190"/>
<keyword evidence="5" id="KW-1185">Reference proteome</keyword>
<dbReference type="PROSITE" id="PS50883">
    <property type="entry name" value="EAL"/>
    <property type="match status" value="1"/>
</dbReference>
<dbReference type="PANTHER" id="PTHR33121">
    <property type="entry name" value="CYCLIC DI-GMP PHOSPHODIESTERASE PDEF"/>
    <property type="match status" value="1"/>
</dbReference>
<name>A0AA51RSI2_9GAMM</name>
<feature type="domain" description="GGDEF" evidence="3">
    <location>
        <begin position="303"/>
        <end position="436"/>
    </location>
</feature>
<dbReference type="InterPro" id="IPR043128">
    <property type="entry name" value="Rev_trsase/Diguanyl_cyclase"/>
</dbReference>
<evidence type="ECO:0000313" key="4">
    <source>
        <dbReference type="EMBL" id="WMS86762.1"/>
    </source>
</evidence>
<evidence type="ECO:0000256" key="1">
    <source>
        <dbReference type="SAM" id="Phobius"/>
    </source>
</evidence>
<dbReference type="Gene3D" id="3.20.20.450">
    <property type="entry name" value="EAL domain"/>
    <property type="match status" value="1"/>
</dbReference>
<keyword evidence="1" id="KW-0812">Transmembrane</keyword>
<dbReference type="SUPFAM" id="SSF141868">
    <property type="entry name" value="EAL domain-like"/>
    <property type="match status" value="1"/>
</dbReference>
<dbReference type="SMART" id="SM00052">
    <property type="entry name" value="EAL"/>
    <property type="match status" value="1"/>
</dbReference>
<evidence type="ECO:0000259" key="2">
    <source>
        <dbReference type="PROSITE" id="PS50883"/>
    </source>
</evidence>
<proteinExistence type="predicted"/>
<organism evidence="4 5">
    <name type="scientific">Pleionea litopenaei</name>
    <dbReference type="NCBI Taxonomy" id="3070815"/>
    <lineage>
        <taxon>Bacteria</taxon>
        <taxon>Pseudomonadati</taxon>
        <taxon>Pseudomonadota</taxon>
        <taxon>Gammaproteobacteria</taxon>
        <taxon>Oceanospirillales</taxon>
        <taxon>Pleioneaceae</taxon>
        <taxon>Pleionea</taxon>
    </lineage>
</organism>
<dbReference type="GO" id="GO:0071111">
    <property type="term" value="F:cyclic-guanylate-specific phosphodiesterase activity"/>
    <property type="evidence" value="ECO:0007669"/>
    <property type="project" value="InterPro"/>
</dbReference>
<protein>
    <submittedName>
        <fullName evidence="4">EAL domain-containing protein</fullName>
    </submittedName>
</protein>
<keyword evidence="1" id="KW-0472">Membrane</keyword>
<dbReference type="RefSeq" id="WP_309201907.1">
    <property type="nucleotide sequence ID" value="NZ_CP133548.1"/>
</dbReference>
<gene>
    <name evidence="4" type="ORF">Q9312_16190</name>
</gene>